<reference evidence="3 4" key="1">
    <citation type="journal article" date="2019" name="Int. J. Syst. Evol. Microbiol.">
        <title>The Global Catalogue of Microorganisms (GCM) 10K type strain sequencing project: providing services to taxonomists for standard genome sequencing and annotation.</title>
        <authorList>
            <consortium name="The Broad Institute Genomics Platform"/>
            <consortium name="The Broad Institute Genome Sequencing Center for Infectious Disease"/>
            <person name="Wu L."/>
            <person name="Ma J."/>
        </authorList>
    </citation>
    <scope>NUCLEOTIDE SEQUENCE [LARGE SCALE GENOMIC DNA]</scope>
    <source>
        <strain evidence="3 4">JCM 14323</strain>
    </source>
</reference>
<dbReference type="Gene3D" id="3.40.50.720">
    <property type="entry name" value="NAD(P)-binding Rossmann-like Domain"/>
    <property type="match status" value="1"/>
</dbReference>
<dbReference type="Proteomes" id="UP001501746">
    <property type="component" value="Unassembled WGS sequence"/>
</dbReference>
<comment type="similarity">
    <text evidence="1">Belongs to the short-chain dehydrogenases/reductases (SDR) family.</text>
</comment>
<accession>A0ABN2MNW8</accession>
<dbReference type="SUPFAM" id="SSF51735">
    <property type="entry name" value="NAD(P)-binding Rossmann-fold domains"/>
    <property type="match status" value="1"/>
</dbReference>
<dbReference type="PANTHER" id="PTHR24320:SF148">
    <property type="entry name" value="NAD(P)-BINDING ROSSMANN-FOLD SUPERFAMILY PROTEIN"/>
    <property type="match status" value="1"/>
</dbReference>
<comment type="caution">
    <text evidence="3">The sequence shown here is derived from an EMBL/GenBank/DDBJ whole genome shotgun (WGS) entry which is preliminary data.</text>
</comment>
<dbReference type="EMBL" id="BAAANK010000004">
    <property type="protein sequence ID" value="GAA1833650.1"/>
    <property type="molecule type" value="Genomic_DNA"/>
</dbReference>
<protein>
    <submittedName>
        <fullName evidence="3">SDR family oxidoreductase</fullName>
    </submittedName>
</protein>
<dbReference type="PANTHER" id="PTHR24320">
    <property type="entry name" value="RETINOL DEHYDROGENASE"/>
    <property type="match status" value="1"/>
</dbReference>
<dbReference type="InterPro" id="IPR002347">
    <property type="entry name" value="SDR_fam"/>
</dbReference>
<evidence type="ECO:0000256" key="2">
    <source>
        <dbReference type="ARBA" id="ARBA00023002"/>
    </source>
</evidence>
<dbReference type="PRINTS" id="PR00081">
    <property type="entry name" value="GDHRDH"/>
</dbReference>
<evidence type="ECO:0000313" key="3">
    <source>
        <dbReference type="EMBL" id="GAA1833650.1"/>
    </source>
</evidence>
<name>A0ABN2MNW8_9MICO</name>
<proteinExistence type="inferred from homology"/>
<sequence>MERSGIRRSDPHRSADTHATVGTAFGIPTALPDLGAARALVTGASGGIGLEIARALAAAGAEVIMPVRDREKAARAEAEIRRTAPRARLVLTDLDLASLDSVRALAARLVEDGRPIDHLVLNAGIVLLGDPVRHVGADGYERHFQTNFLGHAVLVLGILRLLASPSGTRVAVQTSLAAAFAHVQLPGDVERGGYRPLRAYGSSKLALGLFGMELGRRAGGDGVRVALCHPGIAPDTGIAADLRATASPSAGRMSRRLGNTPAQAAGPALVATTADVADGRFVAPAGTFQLSGTPVASRLFRRLRDPAASARVWEFAERVASTG</sequence>
<evidence type="ECO:0000313" key="4">
    <source>
        <dbReference type="Proteomes" id="UP001501746"/>
    </source>
</evidence>
<keyword evidence="4" id="KW-1185">Reference proteome</keyword>
<dbReference type="RefSeq" id="WP_157427979.1">
    <property type="nucleotide sequence ID" value="NZ_BAAANK010000004.1"/>
</dbReference>
<evidence type="ECO:0000256" key="1">
    <source>
        <dbReference type="ARBA" id="ARBA00006484"/>
    </source>
</evidence>
<dbReference type="Pfam" id="PF00106">
    <property type="entry name" value="adh_short"/>
    <property type="match status" value="1"/>
</dbReference>
<keyword evidence="2" id="KW-0560">Oxidoreductase</keyword>
<dbReference type="InterPro" id="IPR036291">
    <property type="entry name" value="NAD(P)-bd_dom_sf"/>
</dbReference>
<gene>
    <name evidence="3" type="ORF">GCM10009750_17440</name>
</gene>
<organism evidence="3 4">
    <name type="scientific">Agromyces salentinus</name>
    <dbReference type="NCBI Taxonomy" id="269421"/>
    <lineage>
        <taxon>Bacteria</taxon>
        <taxon>Bacillati</taxon>
        <taxon>Actinomycetota</taxon>
        <taxon>Actinomycetes</taxon>
        <taxon>Micrococcales</taxon>
        <taxon>Microbacteriaceae</taxon>
        <taxon>Agromyces</taxon>
    </lineage>
</organism>